<dbReference type="FunFam" id="1.10.287.990:FF:000001">
    <property type="entry name" value="Superoxide dismutase"/>
    <property type="match status" value="1"/>
</dbReference>
<keyword evidence="5 7" id="KW-0560">Oxidoreductase</keyword>
<evidence type="ECO:0000259" key="8">
    <source>
        <dbReference type="Pfam" id="PF00081"/>
    </source>
</evidence>
<keyword evidence="11" id="KW-1185">Reference proteome</keyword>
<feature type="binding site" evidence="6">
    <location>
        <position position="75"/>
    </location>
    <ligand>
        <name>Mn(2+)</name>
        <dbReference type="ChEBI" id="CHEBI:29035"/>
    </ligand>
</feature>
<dbReference type="PANTHER" id="PTHR43595:SF2">
    <property type="entry name" value="SMALL RIBOSOMAL SUBUNIT PROTEIN MS42"/>
    <property type="match status" value="1"/>
</dbReference>
<evidence type="ECO:0000256" key="6">
    <source>
        <dbReference type="PIRSR" id="PIRSR000349-1"/>
    </source>
</evidence>
<dbReference type="InterPro" id="IPR019831">
    <property type="entry name" value="Mn/Fe_SOD_N"/>
</dbReference>
<comment type="catalytic activity">
    <reaction evidence="7">
        <text>2 superoxide + 2 H(+) = H2O2 + O2</text>
        <dbReference type="Rhea" id="RHEA:20696"/>
        <dbReference type="ChEBI" id="CHEBI:15378"/>
        <dbReference type="ChEBI" id="CHEBI:15379"/>
        <dbReference type="ChEBI" id="CHEBI:16240"/>
        <dbReference type="ChEBI" id="CHEBI:18421"/>
        <dbReference type="EC" id="1.15.1.1"/>
    </reaction>
</comment>
<dbReference type="GO" id="GO:0004784">
    <property type="term" value="F:superoxide dismutase activity"/>
    <property type="evidence" value="ECO:0007669"/>
    <property type="project" value="UniProtKB-EC"/>
</dbReference>
<evidence type="ECO:0000256" key="1">
    <source>
        <dbReference type="ARBA" id="ARBA00008714"/>
    </source>
</evidence>
<dbReference type="KEGG" id="tsin:OXH18_06565"/>
<dbReference type="GO" id="GO:0005737">
    <property type="term" value="C:cytoplasm"/>
    <property type="evidence" value="ECO:0007669"/>
    <property type="project" value="TreeGrafter"/>
</dbReference>
<dbReference type="EMBL" id="CP113797">
    <property type="protein sequence ID" value="WAL62801.1"/>
    <property type="molecule type" value="Genomic_DNA"/>
</dbReference>
<dbReference type="Pfam" id="PF00081">
    <property type="entry name" value="Sod_Fe_N"/>
    <property type="match status" value="1"/>
</dbReference>
<dbReference type="GO" id="GO:0046872">
    <property type="term" value="F:metal ion binding"/>
    <property type="evidence" value="ECO:0007669"/>
    <property type="project" value="UniProtKB-KW"/>
</dbReference>
<dbReference type="Proteomes" id="UP001163152">
    <property type="component" value="Chromosome"/>
</dbReference>
<evidence type="ECO:0000313" key="10">
    <source>
        <dbReference type="EMBL" id="WAL62801.1"/>
    </source>
</evidence>
<dbReference type="InterPro" id="IPR036314">
    <property type="entry name" value="SOD_C_sf"/>
</dbReference>
<dbReference type="InterPro" id="IPR001189">
    <property type="entry name" value="Mn/Fe_SOD"/>
</dbReference>
<sequence length="196" mass="22617">MPYDYAALEPYIDAETMRLHHDNHHATYVENLNEAVQAYPELQGLSVEAMLRDLNVVPEDVRIQVRNNGGGHLNHTMFWQIMAPNAGGEPTGTIADAINQTFGSFEQFKEQFNEAGRNQFGSGWVWLVRNPQGELQITSTLNQDNPIMEGLYPVMGNDVWEHAYYLNYQNRRGEYLENWWNVVNWPEIERRFADAG</sequence>
<feature type="binding site" evidence="6">
    <location>
        <position position="158"/>
    </location>
    <ligand>
        <name>Mn(2+)</name>
        <dbReference type="ChEBI" id="CHEBI:29035"/>
    </ligand>
</feature>
<dbReference type="InterPro" id="IPR019832">
    <property type="entry name" value="Mn/Fe_SOD_C"/>
</dbReference>
<evidence type="ECO:0000256" key="7">
    <source>
        <dbReference type="RuleBase" id="RU000414"/>
    </source>
</evidence>
<dbReference type="Pfam" id="PF02777">
    <property type="entry name" value="Sod_Fe_C"/>
    <property type="match status" value="1"/>
</dbReference>
<dbReference type="Gene3D" id="1.10.287.990">
    <property type="entry name" value="Fe,Mn superoxide dismutase (SOD) domain"/>
    <property type="match status" value="1"/>
</dbReference>
<reference evidence="10" key="1">
    <citation type="submission" date="2022-12" db="EMBL/GenBank/DDBJ databases">
        <title>Polyphasic identification of a Novel Hot-Spring Cyanobacterium Ocullathermofonsia sinensis gen nov. sp. nov. and Genomic Insights on its Adaptations to the Thermal Habitat.</title>
        <authorList>
            <person name="Daroch M."/>
            <person name="Tang J."/>
            <person name="Jiang Y."/>
        </authorList>
    </citation>
    <scope>NUCLEOTIDE SEQUENCE</scope>
    <source>
        <strain evidence="10">PKUAC-SCTA174</strain>
    </source>
</reference>
<protein>
    <recommendedName>
        <fullName evidence="3 7">Superoxide dismutase</fullName>
        <ecNumber evidence="3 7">1.15.1.1</ecNumber>
    </recommendedName>
</protein>
<dbReference type="FunFam" id="3.55.40.20:FF:000001">
    <property type="entry name" value="Superoxide dismutase"/>
    <property type="match status" value="1"/>
</dbReference>
<organism evidence="10 11">
    <name type="scientific">Thermocoleostomius sinensis A174</name>
    <dbReference type="NCBI Taxonomy" id="2016057"/>
    <lineage>
        <taxon>Bacteria</taxon>
        <taxon>Bacillati</taxon>
        <taxon>Cyanobacteriota</taxon>
        <taxon>Cyanophyceae</taxon>
        <taxon>Oculatellales</taxon>
        <taxon>Oculatellaceae</taxon>
        <taxon>Thermocoleostomius</taxon>
    </lineage>
</organism>
<evidence type="ECO:0000256" key="2">
    <source>
        <dbReference type="ARBA" id="ARBA00011738"/>
    </source>
</evidence>
<dbReference type="EC" id="1.15.1.1" evidence="3 7"/>
<dbReference type="PANTHER" id="PTHR43595">
    <property type="entry name" value="37S RIBOSOMAL PROTEIN S26, MITOCHONDRIAL"/>
    <property type="match status" value="1"/>
</dbReference>
<evidence type="ECO:0000313" key="11">
    <source>
        <dbReference type="Proteomes" id="UP001163152"/>
    </source>
</evidence>
<dbReference type="InterPro" id="IPR019833">
    <property type="entry name" value="Mn/Fe_SOD_BS"/>
</dbReference>
<comment type="similarity">
    <text evidence="1 7">Belongs to the iron/manganese superoxide dismutase family.</text>
</comment>
<comment type="function">
    <text evidence="7">Destroys radicals which are normally produced within the cells and which are toxic to biological systems.</text>
</comment>
<dbReference type="SUPFAM" id="SSF54719">
    <property type="entry name" value="Fe,Mn superoxide dismutase (SOD), C-terminal domain"/>
    <property type="match status" value="1"/>
</dbReference>
<dbReference type="AlphaFoldDB" id="A0A9E8ZPT7"/>
<keyword evidence="4 6" id="KW-0479">Metal-binding</keyword>
<dbReference type="PIRSF" id="PIRSF000349">
    <property type="entry name" value="SODismutase"/>
    <property type="match status" value="1"/>
</dbReference>
<dbReference type="SUPFAM" id="SSF46609">
    <property type="entry name" value="Fe,Mn superoxide dismutase (SOD), N-terminal domain"/>
    <property type="match status" value="1"/>
</dbReference>
<feature type="domain" description="Manganese/iron superoxide dismutase C-terminal" evidence="9">
    <location>
        <begin position="90"/>
        <end position="191"/>
    </location>
</feature>
<dbReference type="PRINTS" id="PR01703">
    <property type="entry name" value="MNSODISMTASE"/>
</dbReference>
<dbReference type="Gene3D" id="3.55.40.20">
    <property type="entry name" value="Iron/manganese superoxide dismutase, C-terminal domain"/>
    <property type="match status" value="1"/>
</dbReference>
<evidence type="ECO:0000259" key="9">
    <source>
        <dbReference type="Pfam" id="PF02777"/>
    </source>
</evidence>
<feature type="binding site" evidence="6">
    <location>
        <position position="20"/>
    </location>
    <ligand>
        <name>Mn(2+)</name>
        <dbReference type="ChEBI" id="CHEBI:29035"/>
    </ligand>
</feature>
<name>A0A9E8ZPT7_9CYAN</name>
<feature type="domain" description="Manganese/iron superoxide dismutase N-terminal" evidence="8">
    <location>
        <begin position="1"/>
        <end position="83"/>
    </location>
</feature>
<dbReference type="PROSITE" id="PS00088">
    <property type="entry name" value="SOD_MN"/>
    <property type="match status" value="1"/>
</dbReference>
<evidence type="ECO:0000256" key="3">
    <source>
        <dbReference type="ARBA" id="ARBA00012682"/>
    </source>
</evidence>
<proteinExistence type="inferred from homology"/>
<dbReference type="InterPro" id="IPR036324">
    <property type="entry name" value="Mn/Fe_SOD_N_sf"/>
</dbReference>
<gene>
    <name evidence="10" type="ORF">OXH18_06565</name>
</gene>
<comment type="subunit">
    <text evidence="2">Homodimer.</text>
</comment>
<evidence type="ECO:0000256" key="5">
    <source>
        <dbReference type="ARBA" id="ARBA00023002"/>
    </source>
</evidence>
<feature type="binding site" evidence="6">
    <location>
        <position position="162"/>
    </location>
    <ligand>
        <name>Mn(2+)</name>
        <dbReference type="ChEBI" id="CHEBI:29035"/>
    </ligand>
</feature>
<evidence type="ECO:0000256" key="4">
    <source>
        <dbReference type="ARBA" id="ARBA00022723"/>
    </source>
</evidence>
<accession>A0A9E8ZPT7</accession>